<feature type="transmembrane region" description="Helical" evidence="6">
    <location>
        <begin position="305"/>
        <end position="326"/>
    </location>
</feature>
<feature type="transmembrane region" description="Helical" evidence="6">
    <location>
        <begin position="394"/>
        <end position="419"/>
    </location>
</feature>
<dbReference type="PATRIC" id="fig|162209.4.peg.355"/>
<dbReference type="PANTHER" id="PTHR30250">
    <property type="entry name" value="PST FAMILY PREDICTED COLANIC ACID TRANSPORTER"/>
    <property type="match status" value="1"/>
</dbReference>
<accession>A0A0U2VWR3</accession>
<proteinExistence type="predicted"/>
<evidence type="ECO:0000256" key="5">
    <source>
        <dbReference type="ARBA" id="ARBA00023136"/>
    </source>
</evidence>
<dbReference type="Proteomes" id="UP000061660">
    <property type="component" value="Chromosome"/>
</dbReference>
<organism evidence="7 8">
    <name type="scientific">Paenibacillus naphthalenovorans</name>
    <dbReference type="NCBI Taxonomy" id="162209"/>
    <lineage>
        <taxon>Bacteria</taxon>
        <taxon>Bacillati</taxon>
        <taxon>Bacillota</taxon>
        <taxon>Bacilli</taxon>
        <taxon>Bacillales</taxon>
        <taxon>Paenibacillaceae</taxon>
        <taxon>Paenibacillus</taxon>
    </lineage>
</organism>
<protein>
    <submittedName>
        <fullName evidence="7">Membrane protein</fullName>
    </submittedName>
</protein>
<feature type="transmembrane region" description="Helical" evidence="6">
    <location>
        <begin position="50"/>
        <end position="68"/>
    </location>
</feature>
<evidence type="ECO:0000313" key="7">
    <source>
        <dbReference type="EMBL" id="ALS20724.1"/>
    </source>
</evidence>
<dbReference type="STRING" id="162209.IJ22_03350"/>
<dbReference type="PANTHER" id="PTHR30250:SF11">
    <property type="entry name" value="O-ANTIGEN TRANSPORTER-RELATED"/>
    <property type="match status" value="1"/>
</dbReference>
<sequence length="448" mass="50400">MSLLSRRTKFFGNGMFGTIVQTMFFNVFILAVTVLTTVITARMLGVEGRGVLAAALFWPGFLSSLINLGLPNSLIYHMKKGGKDNIQTYLLYSVFIQFPASVVVGGIAWWQMPAWMAKYPPVIIELSQSLIVFHIFLLLVTNLLLAVFQSLDKFKIYNLIRFSVPTFNIIGLVLLWQLGKLTVYSAILNNFLVSFLVTVWAIYLMIREIKDKWKWEWNNSLLVPFTRYGLRVFILELLGVLSGQLDKIIIITLLTPREFGLYSVAFTLSRVFNVLQTAVSNVIFPKVTGLDQSDIVTKVSRGFRISMIIMGMIIIPFILLGPFLIQLFLGKDFISSSFIFYLLSWECVIGGGSWILAQAFNALGRPGLIVVRQAIALIVTVGLFFILAPIWGLIGISIALLTGAMIRLAITLVSFPIVLKIPLKQVIYNKDDYQYLKSVLNLKRRGLV</sequence>
<dbReference type="EMBL" id="CP013652">
    <property type="protein sequence ID" value="ALS20724.1"/>
    <property type="molecule type" value="Genomic_DNA"/>
</dbReference>
<feature type="transmembrane region" description="Helical" evidence="6">
    <location>
        <begin position="184"/>
        <end position="206"/>
    </location>
</feature>
<evidence type="ECO:0000256" key="4">
    <source>
        <dbReference type="ARBA" id="ARBA00022989"/>
    </source>
</evidence>
<evidence type="ECO:0000256" key="3">
    <source>
        <dbReference type="ARBA" id="ARBA00022692"/>
    </source>
</evidence>
<keyword evidence="8" id="KW-1185">Reference proteome</keyword>
<evidence type="ECO:0000313" key="8">
    <source>
        <dbReference type="Proteomes" id="UP000061660"/>
    </source>
</evidence>
<feature type="transmembrane region" description="Helical" evidence="6">
    <location>
        <begin position="338"/>
        <end position="357"/>
    </location>
</feature>
<comment type="subcellular location">
    <subcellularLocation>
        <location evidence="1">Cell membrane</location>
        <topology evidence="1">Multi-pass membrane protein</topology>
    </subcellularLocation>
</comment>
<name>A0A0U2VWR3_9BACL</name>
<keyword evidence="3 6" id="KW-0812">Transmembrane</keyword>
<dbReference type="KEGG" id="pnp:IJ22_03350"/>
<gene>
    <name evidence="7" type="ORF">IJ22_03350</name>
</gene>
<keyword evidence="5 6" id="KW-0472">Membrane</keyword>
<feature type="transmembrane region" description="Helical" evidence="6">
    <location>
        <begin position="89"/>
        <end position="110"/>
    </location>
</feature>
<dbReference type="InterPro" id="IPR050833">
    <property type="entry name" value="Poly_Biosynth_Transport"/>
</dbReference>
<keyword evidence="4 6" id="KW-1133">Transmembrane helix</keyword>
<dbReference type="AlphaFoldDB" id="A0A0U2VWR3"/>
<feature type="transmembrane region" description="Helical" evidence="6">
    <location>
        <begin position="159"/>
        <end position="178"/>
    </location>
</feature>
<feature type="transmembrane region" description="Helical" evidence="6">
    <location>
        <begin position="369"/>
        <end position="388"/>
    </location>
</feature>
<keyword evidence="2" id="KW-1003">Cell membrane</keyword>
<dbReference type="Pfam" id="PF13440">
    <property type="entry name" value="Polysacc_synt_3"/>
    <property type="match status" value="1"/>
</dbReference>
<dbReference type="RefSeq" id="WP_062406781.1">
    <property type="nucleotide sequence ID" value="NZ_BJCS01000002.1"/>
</dbReference>
<evidence type="ECO:0000256" key="2">
    <source>
        <dbReference type="ARBA" id="ARBA00022475"/>
    </source>
</evidence>
<evidence type="ECO:0000256" key="6">
    <source>
        <dbReference type="SAM" id="Phobius"/>
    </source>
</evidence>
<feature type="transmembrane region" description="Helical" evidence="6">
    <location>
        <begin position="23"/>
        <end position="44"/>
    </location>
</feature>
<feature type="transmembrane region" description="Helical" evidence="6">
    <location>
        <begin position="130"/>
        <end position="147"/>
    </location>
</feature>
<dbReference type="GO" id="GO:0005886">
    <property type="term" value="C:plasma membrane"/>
    <property type="evidence" value="ECO:0007669"/>
    <property type="project" value="UniProtKB-SubCell"/>
</dbReference>
<reference evidence="7 8" key="2">
    <citation type="journal article" date="2016" name="Genome Announc.">
        <title>Complete Genome Sequences of Two Interactive Moderate Thermophiles, Paenibacillus napthalenovorans 32O-Y and Paenibacillus sp. 32O-W.</title>
        <authorList>
            <person name="Butler R.R.III."/>
            <person name="Wang J."/>
            <person name="Stark B.C."/>
            <person name="Pombert J.F."/>
        </authorList>
    </citation>
    <scope>NUCLEOTIDE SEQUENCE [LARGE SCALE GENOMIC DNA]</scope>
    <source>
        <strain evidence="7 8">32O-Y</strain>
    </source>
</reference>
<evidence type="ECO:0000256" key="1">
    <source>
        <dbReference type="ARBA" id="ARBA00004651"/>
    </source>
</evidence>
<reference evidence="8" key="1">
    <citation type="submission" date="2015-12" db="EMBL/GenBank/DDBJ databases">
        <title>Complete genome sequences of two moderately thermophilic Paenibacillus species.</title>
        <authorList>
            <person name="Butler R.III."/>
            <person name="Wang J."/>
            <person name="Stark B.C."/>
            <person name="Pombert J.-F."/>
        </authorList>
    </citation>
    <scope>NUCLEOTIDE SEQUENCE [LARGE SCALE GENOMIC DNA]</scope>
    <source>
        <strain evidence="8">32O-Y</strain>
    </source>
</reference>